<organism evidence="2 3">
    <name type="scientific">Limihaloglobus sulfuriphilus</name>
    <dbReference type="NCBI Taxonomy" id="1851148"/>
    <lineage>
        <taxon>Bacteria</taxon>
        <taxon>Pseudomonadati</taxon>
        <taxon>Planctomycetota</taxon>
        <taxon>Phycisphaerae</taxon>
        <taxon>Sedimentisphaerales</taxon>
        <taxon>Sedimentisphaeraceae</taxon>
        <taxon>Limihaloglobus</taxon>
    </lineage>
</organism>
<dbReference type="PANTHER" id="PTHR47099">
    <property type="entry name" value="METHYLCOBAMIDE:COM METHYLTRANSFERASE MTBA"/>
    <property type="match status" value="1"/>
</dbReference>
<gene>
    <name evidence="2" type="ORF">SMSP2_00829</name>
</gene>
<dbReference type="PANTHER" id="PTHR47099:SF1">
    <property type="entry name" value="METHYLCOBAMIDE:COM METHYLTRANSFERASE MTBA"/>
    <property type="match status" value="1"/>
</dbReference>
<proteinExistence type="predicted"/>
<dbReference type="GO" id="GO:0032259">
    <property type="term" value="P:methylation"/>
    <property type="evidence" value="ECO:0007669"/>
    <property type="project" value="UniProtKB-KW"/>
</dbReference>
<feature type="domain" description="Uroporphyrinogen decarboxylase (URO-D)" evidence="1">
    <location>
        <begin position="189"/>
        <end position="379"/>
    </location>
</feature>
<sequence length="380" mass="42595">MSCTSKQRVEMIFNKQLPDRPAIGFFAIDSDTAAGVLGRQTYWRAKAKSQIAFWQGRRDEVVQSWIEDGIELYKKLDFIDIIPVCCESAGICPPKGYTPESPKQIDETTWQGKDGKIYRYSPTTKDITVISSPFVEDSLELQAEMWDGVITPPDESIFEVVEAFIAEFGEEKFVLGPSAAELAWFLPGGMEAGLMFMAMQPEKLKKIYMSKVASANAHDKYYVRRGQSGVLWGTDLASQKGPMISPRMYGELFLEGFSQRVASVKVHNQRVIKHMCGNNWPILDLMVQAGIECYQSVQQSAGMDIAEVYAGYNDKFAVWGGLPVELLIGGSRKEVRNAVRKVMTELAPNGRFIFGTSHSVAVGTNYENFMAMIDELHKWI</sequence>
<keyword evidence="3" id="KW-1185">Reference proteome</keyword>
<dbReference type="GO" id="GO:0004853">
    <property type="term" value="F:uroporphyrinogen decarboxylase activity"/>
    <property type="evidence" value="ECO:0007669"/>
    <property type="project" value="InterPro"/>
</dbReference>
<dbReference type="InterPro" id="IPR000257">
    <property type="entry name" value="Uroporphyrinogen_deCOase"/>
</dbReference>
<accession>A0A1Q2MDT8</accession>
<dbReference type="InterPro" id="IPR052024">
    <property type="entry name" value="Methanogen_methyltrans"/>
</dbReference>
<dbReference type="Pfam" id="PF01208">
    <property type="entry name" value="URO-D"/>
    <property type="match status" value="1"/>
</dbReference>
<dbReference type="RefSeq" id="WP_146682738.1">
    <property type="nucleotide sequence ID" value="NZ_CP019646.1"/>
</dbReference>
<keyword evidence="2" id="KW-0489">Methyltransferase</keyword>
<dbReference type="Gene3D" id="3.20.20.210">
    <property type="match status" value="1"/>
</dbReference>
<dbReference type="GO" id="GO:0006779">
    <property type="term" value="P:porphyrin-containing compound biosynthetic process"/>
    <property type="evidence" value="ECO:0007669"/>
    <property type="project" value="InterPro"/>
</dbReference>
<evidence type="ECO:0000313" key="2">
    <source>
        <dbReference type="EMBL" id="AQQ70477.1"/>
    </source>
</evidence>
<dbReference type="Proteomes" id="UP000188181">
    <property type="component" value="Chromosome"/>
</dbReference>
<dbReference type="STRING" id="1851148.SMSP2_00829"/>
<name>A0A1Q2MDT8_9BACT</name>
<dbReference type="SUPFAM" id="SSF51726">
    <property type="entry name" value="UROD/MetE-like"/>
    <property type="match status" value="1"/>
</dbReference>
<dbReference type="OrthoDB" id="5502042at2"/>
<evidence type="ECO:0000313" key="3">
    <source>
        <dbReference type="Proteomes" id="UP000188181"/>
    </source>
</evidence>
<protein>
    <submittedName>
        <fullName evidence="2">Methylcobalamin:coenzyme M methyltransferase</fullName>
    </submittedName>
</protein>
<dbReference type="GO" id="GO:0008168">
    <property type="term" value="F:methyltransferase activity"/>
    <property type="evidence" value="ECO:0007669"/>
    <property type="project" value="UniProtKB-KW"/>
</dbReference>
<reference evidence="3" key="1">
    <citation type="submission" date="2017-02" db="EMBL/GenBank/DDBJ databases">
        <title>Comparative genomics and description of representatives of a novel lineage of planctomycetes thriving in anoxic sediments.</title>
        <authorList>
            <person name="Spring S."/>
            <person name="Bunk B."/>
            <person name="Sproer C."/>
        </authorList>
    </citation>
    <scope>NUCLEOTIDE SEQUENCE [LARGE SCALE GENOMIC DNA]</scope>
    <source>
        <strain evidence="3">SM-Chi-D1</strain>
    </source>
</reference>
<evidence type="ECO:0000259" key="1">
    <source>
        <dbReference type="Pfam" id="PF01208"/>
    </source>
</evidence>
<dbReference type="AlphaFoldDB" id="A0A1Q2MDT8"/>
<keyword evidence="2" id="KW-0808">Transferase</keyword>
<dbReference type="InterPro" id="IPR038071">
    <property type="entry name" value="UROD/MetE-like_sf"/>
</dbReference>
<dbReference type="KEGG" id="pbas:SMSP2_00829"/>
<dbReference type="EMBL" id="CP019646">
    <property type="protein sequence ID" value="AQQ70477.1"/>
    <property type="molecule type" value="Genomic_DNA"/>
</dbReference>